<dbReference type="SUPFAM" id="SSF47459">
    <property type="entry name" value="HLH, helix-loop-helix DNA-binding domain"/>
    <property type="match status" value="1"/>
</dbReference>
<evidence type="ECO:0000259" key="7">
    <source>
        <dbReference type="PROSITE" id="PS50888"/>
    </source>
</evidence>
<feature type="coiled-coil region" evidence="6">
    <location>
        <begin position="14"/>
        <end position="41"/>
    </location>
</feature>
<protein>
    <submittedName>
        <fullName evidence="10">BHLH domain-containing protein</fullName>
    </submittedName>
</protein>
<keyword evidence="5" id="KW-0539">Nucleus</keyword>
<dbReference type="GO" id="GO:0005634">
    <property type="term" value="C:nucleus"/>
    <property type="evidence" value="ECO:0007669"/>
    <property type="project" value="TreeGrafter"/>
</dbReference>
<feature type="domain" description="BHLH" evidence="7">
    <location>
        <begin position="8"/>
        <end position="59"/>
    </location>
</feature>
<dbReference type="CDD" id="cd11390">
    <property type="entry name" value="bHLH_TS"/>
    <property type="match status" value="1"/>
</dbReference>
<keyword evidence="9" id="KW-1185">Reference proteome</keyword>
<dbReference type="Pfam" id="PF00010">
    <property type="entry name" value="HLH"/>
    <property type="match status" value="1"/>
</dbReference>
<evidence type="ECO:0000256" key="5">
    <source>
        <dbReference type="ARBA" id="ARBA00023242"/>
    </source>
</evidence>
<dbReference type="PANTHER" id="PTHR20937">
    <property type="entry name" value="IP14615P"/>
    <property type="match status" value="1"/>
</dbReference>
<dbReference type="OrthoDB" id="10055449at2759"/>
<keyword evidence="1" id="KW-0217">Developmental protein</keyword>
<dbReference type="InterPro" id="IPR040259">
    <property type="entry name" value="Mesogenin/MesP"/>
</dbReference>
<dbReference type="EMBL" id="UXUI01009287">
    <property type="protein sequence ID" value="VDD93405.1"/>
    <property type="molecule type" value="Genomic_DNA"/>
</dbReference>
<proteinExistence type="predicted"/>
<evidence type="ECO:0000256" key="6">
    <source>
        <dbReference type="SAM" id="Coils"/>
    </source>
</evidence>
<evidence type="ECO:0000256" key="3">
    <source>
        <dbReference type="ARBA" id="ARBA00023125"/>
    </source>
</evidence>
<dbReference type="AlphaFoldDB" id="A0A0N4VDI6"/>
<dbReference type="Gene3D" id="4.10.280.10">
    <property type="entry name" value="Helix-loop-helix DNA-binding domain"/>
    <property type="match status" value="1"/>
</dbReference>
<evidence type="ECO:0000313" key="8">
    <source>
        <dbReference type="EMBL" id="VDD93405.1"/>
    </source>
</evidence>
<dbReference type="WBParaSite" id="EVEC_0000867201-mRNA-1">
    <property type="protein sequence ID" value="EVEC_0000867201-mRNA-1"/>
    <property type="gene ID" value="EVEC_0000867201"/>
</dbReference>
<organism evidence="10">
    <name type="scientific">Enterobius vermicularis</name>
    <name type="common">Human pinworm</name>
    <dbReference type="NCBI Taxonomy" id="51028"/>
    <lineage>
        <taxon>Eukaryota</taxon>
        <taxon>Metazoa</taxon>
        <taxon>Ecdysozoa</taxon>
        <taxon>Nematoda</taxon>
        <taxon>Chromadorea</taxon>
        <taxon>Rhabditida</taxon>
        <taxon>Spirurina</taxon>
        <taxon>Oxyuridomorpha</taxon>
        <taxon>Oxyuroidea</taxon>
        <taxon>Oxyuridae</taxon>
        <taxon>Enterobius</taxon>
    </lineage>
</organism>
<dbReference type="PROSITE" id="PS50888">
    <property type="entry name" value="BHLH"/>
    <property type="match status" value="1"/>
</dbReference>
<name>A0A0N4VDI6_ENTVE</name>
<evidence type="ECO:0000313" key="10">
    <source>
        <dbReference type="WBParaSite" id="EVEC_0000867201-mRNA-1"/>
    </source>
</evidence>
<reference evidence="10" key="1">
    <citation type="submission" date="2017-02" db="UniProtKB">
        <authorList>
            <consortium name="WormBaseParasite"/>
        </authorList>
    </citation>
    <scope>IDENTIFICATION</scope>
</reference>
<keyword evidence="3" id="KW-0238">DNA-binding</keyword>
<keyword evidence="2" id="KW-0805">Transcription regulation</keyword>
<dbReference type="PANTHER" id="PTHR20937:SF3">
    <property type="entry name" value="IP14615P"/>
    <property type="match status" value="1"/>
</dbReference>
<dbReference type="GO" id="GO:0046983">
    <property type="term" value="F:protein dimerization activity"/>
    <property type="evidence" value="ECO:0007669"/>
    <property type="project" value="InterPro"/>
</dbReference>
<evidence type="ECO:0000256" key="1">
    <source>
        <dbReference type="ARBA" id="ARBA00022473"/>
    </source>
</evidence>
<accession>A0A0N4VDI6</accession>
<dbReference type="GO" id="GO:0001707">
    <property type="term" value="P:mesoderm formation"/>
    <property type="evidence" value="ECO:0007669"/>
    <property type="project" value="TreeGrafter"/>
</dbReference>
<evidence type="ECO:0000313" key="9">
    <source>
        <dbReference type="Proteomes" id="UP000274131"/>
    </source>
</evidence>
<dbReference type="Proteomes" id="UP000274131">
    <property type="component" value="Unassembled WGS sequence"/>
</dbReference>
<keyword evidence="6" id="KW-0175">Coiled coil</keyword>
<dbReference type="InterPro" id="IPR011598">
    <property type="entry name" value="bHLH_dom"/>
</dbReference>
<dbReference type="InterPro" id="IPR036638">
    <property type="entry name" value="HLH_DNA-bd_sf"/>
</dbReference>
<evidence type="ECO:0000256" key="4">
    <source>
        <dbReference type="ARBA" id="ARBA00023163"/>
    </source>
</evidence>
<dbReference type="GO" id="GO:0000978">
    <property type="term" value="F:RNA polymerase II cis-regulatory region sequence-specific DNA binding"/>
    <property type="evidence" value="ECO:0007669"/>
    <property type="project" value="TreeGrafter"/>
</dbReference>
<reference evidence="8 9" key="2">
    <citation type="submission" date="2018-10" db="EMBL/GenBank/DDBJ databases">
        <authorList>
            <consortium name="Pathogen Informatics"/>
        </authorList>
    </citation>
    <scope>NUCLEOTIDE SEQUENCE [LARGE SCALE GENOMIC DNA]</scope>
</reference>
<dbReference type="SMART" id="SM00353">
    <property type="entry name" value="HLH"/>
    <property type="match status" value="1"/>
</dbReference>
<dbReference type="GO" id="GO:0000981">
    <property type="term" value="F:DNA-binding transcription factor activity, RNA polymerase II-specific"/>
    <property type="evidence" value="ECO:0007669"/>
    <property type="project" value="TreeGrafter"/>
</dbReference>
<sequence length="143" mass="16804">MKPQSEETQRRLAAEREKGRMRALNTAFDQLRQKLKTTNGKRLTKIRTLRLAIDYIEELQQYLYNDQLLQNRCSQSLVQMELPVFDAENAFCGKDINCDSVNQNFDLQSTKEAVPFTQMQNYNSFVPDQAINDDFIQKRINYV</sequence>
<gene>
    <name evidence="8" type="ORF">EVEC_LOCUS8156</name>
</gene>
<dbReference type="STRING" id="51028.A0A0N4VDI6"/>
<evidence type="ECO:0000256" key="2">
    <source>
        <dbReference type="ARBA" id="ARBA00023015"/>
    </source>
</evidence>
<keyword evidence="4" id="KW-0804">Transcription</keyword>